<accession>A4BUZ0</accession>
<sequence length="64" mass="7293">MENNIPRADWQQHDADDRYCRRCTSGFPQPCPCGSQIHGELLNIPGNGFIQLSRCERCEALKDT</sequence>
<evidence type="ECO:0000313" key="1">
    <source>
        <dbReference type="EMBL" id="EAR20504.1"/>
    </source>
</evidence>
<dbReference type="AlphaFoldDB" id="A4BUZ0"/>
<comment type="caution">
    <text evidence="1">The sequence shown here is derived from an EMBL/GenBank/DDBJ whole genome shotgun (WGS) entry which is preliminary data.</text>
</comment>
<keyword evidence="1" id="KW-0560">Oxidoreductase</keyword>
<proteinExistence type="predicted"/>
<dbReference type="GO" id="GO:1990663">
    <property type="term" value="F:dihydroorotate dehydrogenase (fumarate) activity"/>
    <property type="evidence" value="ECO:0007669"/>
    <property type="project" value="UniProtKB-EC"/>
</dbReference>
<evidence type="ECO:0000313" key="2">
    <source>
        <dbReference type="Proteomes" id="UP000003374"/>
    </source>
</evidence>
<dbReference type="HOGENOM" id="CLU_2863238_0_0_6"/>
<dbReference type="Proteomes" id="UP000003374">
    <property type="component" value="Unassembled WGS sequence"/>
</dbReference>
<dbReference type="RefSeq" id="WP_005000890.1">
    <property type="nucleotide sequence ID" value="NZ_CH672427.1"/>
</dbReference>
<keyword evidence="2" id="KW-1185">Reference proteome</keyword>
<protein>
    <submittedName>
        <fullName evidence="1">Dihydroorotate dehydrogenase</fullName>
        <ecNumber evidence="1">1.3.98.1</ecNumber>
    </submittedName>
</protein>
<gene>
    <name evidence="1" type="ORF">NB231_07120</name>
</gene>
<dbReference type="EMBL" id="AAOF01000021">
    <property type="protein sequence ID" value="EAR20504.1"/>
    <property type="molecule type" value="Genomic_DNA"/>
</dbReference>
<dbReference type="EC" id="1.3.98.1" evidence="1"/>
<reference evidence="1 2" key="1">
    <citation type="submission" date="2006-02" db="EMBL/GenBank/DDBJ databases">
        <authorList>
            <person name="Waterbury J."/>
            <person name="Ferriera S."/>
            <person name="Johnson J."/>
            <person name="Kravitz S."/>
            <person name="Halpern A."/>
            <person name="Remington K."/>
            <person name="Beeson K."/>
            <person name="Tran B."/>
            <person name="Rogers Y.-H."/>
            <person name="Friedman R."/>
            <person name="Venter J.C."/>
        </authorList>
    </citation>
    <scope>NUCLEOTIDE SEQUENCE [LARGE SCALE GENOMIC DNA]</scope>
    <source>
        <strain evidence="1 2">Nb-231</strain>
    </source>
</reference>
<name>A4BUZ0_9GAMM</name>
<organism evidence="1 2">
    <name type="scientific">Nitrococcus mobilis Nb-231</name>
    <dbReference type="NCBI Taxonomy" id="314278"/>
    <lineage>
        <taxon>Bacteria</taxon>
        <taxon>Pseudomonadati</taxon>
        <taxon>Pseudomonadota</taxon>
        <taxon>Gammaproteobacteria</taxon>
        <taxon>Chromatiales</taxon>
        <taxon>Ectothiorhodospiraceae</taxon>
        <taxon>Nitrococcus</taxon>
    </lineage>
</organism>